<organism evidence="8 9">
    <name type="scientific">Paracraurococcus ruber</name>
    <dbReference type="NCBI Taxonomy" id="77675"/>
    <lineage>
        <taxon>Bacteria</taxon>
        <taxon>Pseudomonadati</taxon>
        <taxon>Pseudomonadota</taxon>
        <taxon>Alphaproteobacteria</taxon>
        <taxon>Acetobacterales</taxon>
        <taxon>Roseomonadaceae</taxon>
        <taxon>Paracraurococcus</taxon>
    </lineage>
</organism>
<keyword evidence="2" id="KW-0813">Transport</keyword>
<feature type="domain" description="ABC transporter" evidence="7">
    <location>
        <begin position="13"/>
        <end position="240"/>
    </location>
</feature>
<dbReference type="InterPro" id="IPR027417">
    <property type="entry name" value="P-loop_NTPase"/>
</dbReference>
<keyword evidence="3" id="KW-1003">Cell membrane</keyword>
<dbReference type="InterPro" id="IPR050166">
    <property type="entry name" value="ABC_transporter_ATP-bind"/>
</dbReference>
<dbReference type="InterPro" id="IPR003593">
    <property type="entry name" value="AAA+_ATPase"/>
</dbReference>
<evidence type="ECO:0000256" key="2">
    <source>
        <dbReference type="ARBA" id="ARBA00022448"/>
    </source>
</evidence>
<sequence>MDGPGVPPRDAAMSVRGLRKAFGGQPVYSGFDLDVRRGDILAIFGPNGCGKSTLINMAAGLLPLDGGSILYDGREVREVRIGYVFQNYREALFPWLRAADNIRYPLRRLGLPKREIEARLERLTSDFRIRFDLARHPYELSGGQQQLVSVMRALAVEPEVLFLDEPFSALDFETTLDLRALLQDVLKRLRVTTLLVSHDLEESIALADRLLMLTRRPTTVADDMAVELPWPRTSATLSEPGFVALKRRCLAVFEAAVAGRPVAA</sequence>
<comment type="caution">
    <text evidence="8">The sequence shown here is derived from an EMBL/GenBank/DDBJ whole genome shotgun (WGS) entry which is preliminary data.</text>
</comment>
<protein>
    <submittedName>
        <fullName evidence="8">Nitrate ABC transporter ATP-binding protein</fullName>
    </submittedName>
</protein>
<evidence type="ECO:0000256" key="3">
    <source>
        <dbReference type="ARBA" id="ARBA00022475"/>
    </source>
</evidence>
<name>A0ABS1CSN3_9PROT</name>
<dbReference type="EMBL" id="NRSG01000016">
    <property type="protein sequence ID" value="MBK1657373.1"/>
    <property type="molecule type" value="Genomic_DNA"/>
</dbReference>
<dbReference type="Gene3D" id="3.40.50.300">
    <property type="entry name" value="P-loop containing nucleotide triphosphate hydrolases"/>
    <property type="match status" value="1"/>
</dbReference>
<dbReference type="SMART" id="SM00382">
    <property type="entry name" value="AAA"/>
    <property type="match status" value="1"/>
</dbReference>
<dbReference type="RefSeq" id="WP_133218944.1">
    <property type="nucleotide sequence ID" value="NZ_NRSG01000016.1"/>
</dbReference>
<dbReference type="PANTHER" id="PTHR42788:SF2">
    <property type="entry name" value="ABC TRANSPORTER ATP-BINDING PROTEIN"/>
    <property type="match status" value="1"/>
</dbReference>
<dbReference type="InterPro" id="IPR003439">
    <property type="entry name" value="ABC_transporter-like_ATP-bd"/>
</dbReference>
<comment type="similarity">
    <text evidence="1">Belongs to the ABC transporter superfamily.</text>
</comment>
<keyword evidence="6" id="KW-0472">Membrane</keyword>
<keyword evidence="5 8" id="KW-0067">ATP-binding</keyword>
<evidence type="ECO:0000256" key="6">
    <source>
        <dbReference type="ARBA" id="ARBA00023136"/>
    </source>
</evidence>
<proteinExistence type="inferred from homology"/>
<dbReference type="GO" id="GO:0005524">
    <property type="term" value="F:ATP binding"/>
    <property type="evidence" value="ECO:0007669"/>
    <property type="project" value="UniProtKB-KW"/>
</dbReference>
<dbReference type="PROSITE" id="PS50893">
    <property type="entry name" value="ABC_TRANSPORTER_2"/>
    <property type="match status" value="1"/>
</dbReference>
<evidence type="ECO:0000256" key="4">
    <source>
        <dbReference type="ARBA" id="ARBA00022741"/>
    </source>
</evidence>
<evidence type="ECO:0000259" key="7">
    <source>
        <dbReference type="PROSITE" id="PS50893"/>
    </source>
</evidence>
<dbReference type="InterPro" id="IPR015853">
    <property type="entry name" value="ABC_transpr_FbpC"/>
</dbReference>
<accession>A0ABS1CSN3</accession>
<dbReference type="Pfam" id="PF00005">
    <property type="entry name" value="ABC_tran"/>
    <property type="match status" value="1"/>
</dbReference>
<evidence type="ECO:0000313" key="9">
    <source>
        <dbReference type="Proteomes" id="UP000697995"/>
    </source>
</evidence>
<keyword evidence="4" id="KW-0547">Nucleotide-binding</keyword>
<evidence type="ECO:0000256" key="1">
    <source>
        <dbReference type="ARBA" id="ARBA00005417"/>
    </source>
</evidence>
<evidence type="ECO:0000256" key="5">
    <source>
        <dbReference type="ARBA" id="ARBA00022840"/>
    </source>
</evidence>
<dbReference type="CDD" id="cd03259">
    <property type="entry name" value="ABC_Carb_Solutes_like"/>
    <property type="match status" value="1"/>
</dbReference>
<keyword evidence="9" id="KW-1185">Reference proteome</keyword>
<gene>
    <name evidence="8" type="ORF">CKO45_03905</name>
</gene>
<dbReference type="SUPFAM" id="SSF52540">
    <property type="entry name" value="P-loop containing nucleoside triphosphate hydrolases"/>
    <property type="match status" value="1"/>
</dbReference>
<dbReference type="Proteomes" id="UP000697995">
    <property type="component" value="Unassembled WGS sequence"/>
</dbReference>
<dbReference type="PANTHER" id="PTHR42788">
    <property type="entry name" value="TAURINE IMPORT ATP-BINDING PROTEIN-RELATED"/>
    <property type="match status" value="1"/>
</dbReference>
<evidence type="ECO:0000313" key="8">
    <source>
        <dbReference type="EMBL" id="MBK1657373.1"/>
    </source>
</evidence>
<reference evidence="8 9" key="1">
    <citation type="journal article" date="2020" name="Microorganisms">
        <title>Osmotic Adaptation and Compatible Solute Biosynthesis of Phototrophic Bacteria as Revealed from Genome Analyses.</title>
        <authorList>
            <person name="Imhoff J.F."/>
            <person name="Rahn T."/>
            <person name="Kunzel S."/>
            <person name="Keller A."/>
            <person name="Neulinger S.C."/>
        </authorList>
    </citation>
    <scope>NUCLEOTIDE SEQUENCE [LARGE SCALE GENOMIC DNA]</scope>
    <source>
        <strain evidence="8 9">DSM 15382</strain>
    </source>
</reference>